<evidence type="ECO:0000313" key="7">
    <source>
        <dbReference type="EMBL" id="QRF69063.1"/>
    </source>
</evidence>
<dbReference type="Pfam" id="PF02653">
    <property type="entry name" value="BPD_transp_2"/>
    <property type="match status" value="1"/>
</dbReference>
<keyword evidence="3 6" id="KW-0812">Transmembrane</keyword>
<sequence>MLFDAALIDSVPRLVTPVLLAAIGGALCERSGVFNISLEGMMLVGAFAAVAGTFYTGSPLGGLTAALVAGAVFGLLFAFFSVWRKGDDIIVSIGINILAVGLTALLLRSLFGVSGQFDDPAIAALPNLDLGPVGDIPVLGSFLSGQSVLVWLAVALAFAVHHFLHHNNLGLRLRAAGQNAEALRTVGISPERIKTTALLACGALCALGGAQLSISNVTLFTEGMSAGRGWIALVIVMMCRGRLLWILLGALLFGFIDAMSVRLQGLGLPQQVTDALPYVLALLVLALSYRRRTRRAHAT</sequence>
<evidence type="ECO:0000256" key="6">
    <source>
        <dbReference type="SAM" id="Phobius"/>
    </source>
</evidence>
<evidence type="ECO:0000313" key="8">
    <source>
        <dbReference type="Proteomes" id="UP000596387"/>
    </source>
</evidence>
<keyword evidence="7" id="KW-0614">Plasmid</keyword>
<gene>
    <name evidence="7" type="ORF">GQA70_22125</name>
</gene>
<evidence type="ECO:0000256" key="4">
    <source>
        <dbReference type="ARBA" id="ARBA00022989"/>
    </source>
</evidence>
<comment type="subcellular location">
    <subcellularLocation>
        <location evidence="1">Cell membrane</location>
        <topology evidence="1">Multi-pass membrane protein</topology>
    </subcellularLocation>
</comment>
<feature type="transmembrane region" description="Helical" evidence="6">
    <location>
        <begin position="40"/>
        <end position="57"/>
    </location>
</feature>
<protein>
    <submittedName>
        <fullName evidence="7">ABC transporter permease</fullName>
    </submittedName>
</protein>
<feature type="transmembrane region" description="Helical" evidence="6">
    <location>
        <begin position="230"/>
        <end position="256"/>
    </location>
</feature>
<keyword evidence="5 6" id="KW-0472">Membrane</keyword>
<feature type="transmembrane region" description="Helical" evidence="6">
    <location>
        <begin position="89"/>
        <end position="111"/>
    </location>
</feature>
<name>A0ABX7FEV4_9RHOB</name>
<keyword evidence="2" id="KW-1003">Cell membrane</keyword>
<dbReference type="CDD" id="cd06580">
    <property type="entry name" value="TM_PBP1_transp_TpRbsC_like"/>
    <property type="match status" value="1"/>
</dbReference>
<evidence type="ECO:0000256" key="2">
    <source>
        <dbReference type="ARBA" id="ARBA00022475"/>
    </source>
</evidence>
<evidence type="ECO:0000256" key="3">
    <source>
        <dbReference type="ARBA" id="ARBA00022692"/>
    </source>
</evidence>
<keyword evidence="4 6" id="KW-1133">Transmembrane helix</keyword>
<organism evidence="7 8">
    <name type="scientific">Ponticoccus alexandrii</name>
    <dbReference type="NCBI Taxonomy" id="1943633"/>
    <lineage>
        <taxon>Bacteria</taxon>
        <taxon>Pseudomonadati</taxon>
        <taxon>Pseudomonadota</taxon>
        <taxon>Alphaproteobacteria</taxon>
        <taxon>Rhodobacterales</taxon>
        <taxon>Roseobacteraceae</taxon>
        <taxon>Ponticoccus</taxon>
    </lineage>
</organism>
<feature type="transmembrane region" description="Helical" evidence="6">
    <location>
        <begin position="63"/>
        <end position="82"/>
    </location>
</feature>
<feature type="transmembrane region" description="Helical" evidence="6">
    <location>
        <begin position="148"/>
        <end position="164"/>
    </location>
</feature>
<dbReference type="PANTHER" id="PTHR43370">
    <property type="entry name" value="SUGAR ABC TRANSPORTER INTEGRAL MEMBRANE PROTEIN-RELATED"/>
    <property type="match status" value="1"/>
</dbReference>
<feature type="transmembrane region" description="Helical" evidence="6">
    <location>
        <begin position="268"/>
        <end position="289"/>
    </location>
</feature>
<dbReference type="PANTHER" id="PTHR43370:SF2">
    <property type="entry name" value="ABC TRANSPORTER PERMEASE PROTEIN"/>
    <property type="match status" value="1"/>
</dbReference>
<reference evidence="7 8" key="1">
    <citation type="submission" date="2019-12" db="EMBL/GenBank/DDBJ databases">
        <title>Complete Genome Sequence of a Quorum-Sensing Bacterium,Rhodobacteraceae bacterium C31, Isolated from a marine microalgae symbiotic bacteria.</title>
        <authorList>
            <person name="Zhang Y."/>
        </authorList>
    </citation>
    <scope>NUCLEOTIDE SEQUENCE [LARGE SCALE GENOMIC DNA]</scope>
    <source>
        <strain evidence="7 8">C31</strain>
        <plasmid evidence="7 8">p-SCP4</plasmid>
    </source>
</reference>
<dbReference type="RefSeq" id="WP_023852304.1">
    <property type="nucleotide sequence ID" value="NZ_CP047170.1"/>
</dbReference>
<evidence type="ECO:0000256" key="1">
    <source>
        <dbReference type="ARBA" id="ARBA00004651"/>
    </source>
</evidence>
<dbReference type="InterPro" id="IPR001851">
    <property type="entry name" value="ABC_transp_permease"/>
</dbReference>
<dbReference type="Proteomes" id="UP000596387">
    <property type="component" value="Plasmid p-SCP4"/>
</dbReference>
<feature type="transmembrane region" description="Helical" evidence="6">
    <location>
        <begin position="6"/>
        <end position="28"/>
    </location>
</feature>
<accession>A0ABX7FEV4</accession>
<dbReference type="EMBL" id="CP047170">
    <property type="protein sequence ID" value="QRF69063.1"/>
    <property type="molecule type" value="Genomic_DNA"/>
</dbReference>
<proteinExistence type="predicted"/>
<geneLocation type="plasmid" evidence="7 8">
    <name>p-SCP4</name>
</geneLocation>
<keyword evidence="8" id="KW-1185">Reference proteome</keyword>
<evidence type="ECO:0000256" key="5">
    <source>
        <dbReference type="ARBA" id="ARBA00023136"/>
    </source>
</evidence>